<feature type="compositionally biased region" description="Basic and acidic residues" evidence="1">
    <location>
        <begin position="87"/>
        <end position="98"/>
    </location>
</feature>
<organism evidence="2 3">
    <name type="scientific">Nelumbo nucifera</name>
    <name type="common">Sacred lotus</name>
    <dbReference type="NCBI Taxonomy" id="4432"/>
    <lineage>
        <taxon>Eukaryota</taxon>
        <taxon>Viridiplantae</taxon>
        <taxon>Streptophyta</taxon>
        <taxon>Embryophyta</taxon>
        <taxon>Tracheophyta</taxon>
        <taxon>Spermatophyta</taxon>
        <taxon>Magnoliopsida</taxon>
        <taxon>Proteales</taxon>
        <taxon>Nelumbonaceae</taxon>
        <taxon>Nelumbo</taxon>
    </lineage>
</organism>
<protein>
    <submittedName>
        <fullName evidence="2">Uncharacterized protein</fullName>
    </submittedName>
</protein>
<evidence type="ECO:0000313" key="2">
    <source>
        <dbReference type="EMBL" id="DAD25102.1"/>
    </source>
</evidence>
<reference evidence="2 3" key="1">
    <citation type="journal article" date="2020" name="Mol. Biol. Evol.">
        <title>Distinct Expression and Methylation Patterns for Genes with Different Fates following a Single Whole-Genome Duplication in Flowering Plants.</title>
        <authorList>
            <person name="Shi T."/>
            <person name="Rahmani R.S."/>
            <person name="Gugger P.F."/>
            <person name="Wang M."/>
            <person name="Li H."/>
            <person name="Zhang Y."/>
            <person name="Li Z."/>
            <person name="Wang Q."/>
            <person name="Van de Peer Y."/>
            <person name="Marchal K."/>
            <person name="Chen J."/>
        </authorList>
    </citation>
    <scope>NUCLEOTIDE SEQUENCE [LARGE SCALE GENOMIC DNA]</scope>
    <source>
        <tissue evidence="2">Leaf</tissue>
    </source>
</reference>
<dbReference type="Proteomes" id="UP000607653">
    <property type="component" value="Unassembled WGS sequence"/>
</dbReference>
<feature type="region of interest" description="Disordered" evidence="1">
    <location>
        <begin position="78"/>
        <end position="98"/>
    </location>
</feature>
<keyword evidence="3" id="KW-1185">Reference proteome</keyword>
<dbReference type="EMBL" id="DUZY01000001">
    <property type="protein sequence ID" value="DAD25102.1"/>
    <property type="molecule type" value="Genomic_DNA"/>
</dbReference>
<dbReference type="AlphaFoldDB" id="A0A822XYK8"/>
<proteinExistence type="predicted"/>
<gene>
    <name evidence="2" type="ORF">HUJ06_026566</name>
</gene>
<name>A0A822XYK8_NELNU</name>
<comment type="caution">
    <text evidence="2">The sequence shown here is derived from an EMBL/GenBank/DDBJ whole genome shotgun (WGS) entry which is preliminary data.</text>
</comment>
<sequence length="121" mass="13667">MAEGLIPYVYRTIKRSKSRRRYECITLGKPQSLETNYSRCAELIPTNGNAHLGPPPERMAGVLHVEHPADHRRCRSVEDFSGGLHSPNKEKRPGSSKELVRFRSNSFLSCISGTRKETSLK</sequence>
<accession>A0A822XYK8</accession>
<dbReference type="PANTHER" id="PTHR35485">
    <property type="entry name" value="OS01G0888900 PROTEIN"/>
    <property type="match status" value="1"/>
</dbReference>
<evidence type="ECO:0000313" key="3">
    <source>
        <dbReference type="Proteomes" id="UP000607653"/>
    </source>
</evidence>
<evidence type="ECO:0000256" key="1">
    <source>
        <dbReference type="SAM" id="MobiDB-lite"/>
    </source>
</evidence>
<dbReference type="PANTHER" id="PTHR35485:SF4">
    <property type="entry name" value="EXPRESSED PROTEIN"/>
    <property type="match status" value="1"/>
</dbReference>